<protein>
    <submittedName>
        <fullName evidence="2">Uncharacterized protein</fullName>
    </submittedName>
</protein>
<comment type="caution">
    <text evidence="2">The sequence shown here is derived from an EMBL/GenBank/DDBJ whole genome shotgun (WGS) entry which is preliminary data.</text>
</comment>
<sequence length="74" mass="8599">IVSWLILNALLGYSDAYRYDEIVGSFMFSLLLGAYFYFLINIYRRSSLKIDDDDIVVRGRSGWKVLDESIPLKN</sequence>
<keyword evidence="1" id="KW-1133">Transmembrane helix</keyword>
<reference evidence="2 3" key="1">
    <citation type="journal article" date="2012" name="Int. J. Syst. Evol. Microbiol.">
        <title>Vibrio caribbeanicus sp. nov., isolated from the marine sponge Scleritoderma cyanea.</title>
        <authorList>
            <person name="Hoffmann M."/>
            <person name="Monday S.R."/>
            <person name="Allard M.W."/>
            <person name="Strain E.A."/>
            <person name="Whittaker P."/>
            <person name="Naum M."/>
            <person name="McCarthy P.J."/>
            <person name="Lopez J.V."/>
            <person name="Fischer M."/>
            <person name="Brown E.W."/>
        </authorList>
    </citation>
    <scope>NUCLEOTIDE SEQUENCE [LARGE SCALE GENOMIC DNA]</scope>
    <source>
        <strain evidence="3">DSMZ 21326</strain>
    </source>
</reference>
<organism evidence="2 3">
    <name type="scientific">Vibrio sinaloensis DSM 21326</name>
    <dbReference type="NCBI Taxonomy" id="945550"/>
    <lineage>
        <taxon>Bacteria</taxon>
        <taxon>Pseudomonadati</taxon>
        <taxon>Pseudomonadota</taxon>
        <taxon>Gammaproteobacteria</taxon>
        <taxon>Vibrionales</taxon>
        <taxon>Vibrionaceae</taxon>
        <taxon>Vibrio</taxon>
        <taxon>Vibrio oreintalis group</taxon>
    </lineage>
</organism>
<feature type="non-terminal residue" evidence="2">
    <location>
        <position position="1"/>
    </location>
</feature>
<keyword evidence="1" id="KW-0472">Membrane</keyword>
<evidence type="ECO:0000313" key="2">
    <source>
        <dbReference type="EMBL" id="EGA70096.1"/>
    </source>
</evidence>
<gene>
    <name evidence="2" type="ORF">VISI1226_19991</name>
</gene>
<evidence type="ECO:0000313" key="3">
    <source>
        <dbReference type="Proteomes" id="UP000006228"/>
    </source>
</evidence>
<name>E8M7B0_PHOS4</name>
<dbReference type="AlphaFoldDB" id="E8M7B0"/>
<keyword evidence="1" id="KW-0812">Transmembrane</keyword>
<feature type="transmembrane region" description="Helical" evidence="1">
    <location>
        <begin position="22"/>
        <end position="40"/>
    </location>
</feature>
<proteinExistence type="predicted"/>
<dbReference type="EMBL" id="AEVT01000064">
    <property type="protein sequence ID" value="EGA70096.1"/>
    <property type="molecule type" value="Genomic_DNA"/>
</dbReference>
<accession>E8M7B0</accession>
<evidence type="ECO:0000256" key="1">
    <source>
        <dbReference type="SAM" id="Phobius"/>
    </source>
</evidence>
<dbReference type="Proteomes" id="UP000006228">
    <property type="component" value="Unassembled WGS sequence"/>
</dbReference>